<protein>
    <submittedName>
        <fullName evidence="1">Uncharacterized protein</fullName>
    </submittedName>
</protein>
<organism evidence="1 2">
    <name type="scientific">Pristionchus pacificus</name>
    <name type="common">Parasitic nematode worm</name>
    <dbReference type="NCBI Taxonomy" id="54126"/>
    <lineage>
        <taxon>Eukaryota</taxon>
        <taxon>Metazoa</taxon>
        <taxon>Ecdysozoa</taxon>
        <taxon>Nematoda</taxon>
        <taxon>Chromadorea</taxon>
        <taxon>Rhabditida</taxon>
        <taxon>Rhabditina</taxon>
        <taxon>Diplogasteromorpha</taxon>
        <taxon>Diplogasteroidea</taxon>
        <taxon>Neodiplogasteridae</taxon>
        <taxon>Pristionchus</taxon>
    </lineage>
</organism>
<dbReference type="EnsemblMetazoa" id="PPA08943.1">
    <property type="protein sequence ID" value="PPA08943.1"/>
    <property type="gene ID" value="WBGene00098497"/>
</dbReference>
<name>A0A2A6BX96_PRIPA</name>
<keyword evidence="2" id="KW-1185">Reference proteome</keyword>
<gene>
    <name evidence="1" type="primary">WBGene00098497</name>
</gene>
<evidence type="ECO:0000313" key="2">
    <source>
        <dbReference type="Proteomes" id="UP000005239"/>
    </source>
</evidence>
<reference evidence="1" key="2">
    <citation type="submission" date="2022-06" db="UniProtKB">
        <authorList>
            <consortium name="EnsemblMetazoa"/>
        </authorList>
    </citation>
    <scope>IDENTIFICATION</scope>
    <source>
        <strain evidence="1">PS312</strain>
    </source>
</reference>
<evidence type="ECO:0000313" key="1">
    <source>
        <dbReference type="EnsemblMetazoa" id="PPA08943.1"/>
    </source>
</evidence>
<reference evidence="2" key="1">
    <citation type="journal article" date="2008" name="Nat. Genet.">
        <title>The Pristionchus pacificus genome provides a unique perspective on nematode lifestyle and parasitism.</title>
        <authorList>
            <person name="Dieterich C."/>
            <person name="Clifton S.W."/>
            <person name="Schuster L.N."/>
            <person name="Chinwalla A."/>
            <person name="Delehaunty K."/>
            <person name="Dinkelacker I."/>
            <person name="Fulton L."/>
            <person name="Fulton R."/>
            <person name="Godfrey J."/>
            <person name="Minx P."/>
            <person name="Mitreva M."/>
            <person name="Roeseler W."/>
            <person name="Tian H."/>
            <person name="Witte H."/>
            <person name="Yang S.P."/>
            <person name="Wilson R.K."/>
            <person name="Sommer R.J."/>
        </authorList>
    </citation>
    <scope>NUCLEOTIDE SEQUENCE [LARGE SCALE GENOMIC DNA]</scope>
    <source>
        <strain evidence="2">PS312</strain>
    </source>
</reference>
<sequence>MPANSGYAIKETRSRPFIRSETKDQAHKCLSQLRVVARHQCHAVLGRRRFENVREQSAHGAADALEDVGEGVLMVDDGGNERGGELKGGYGIKDQGSKIKDQSHIVSPFGRFRCMGVTSRAQSAAEQPLRLGVTDRGMEGDGFDLANGSILAHDTTKDQRSNLRQFPIVLLDHLSTAEAEEPIQSRLVQLRIECASDDDRVVPQALRIQPAVEICTAPQARHTTTAPMPKIQAVLPKTALRLERANSLVQERIDLALSLRGRLRDVGLRESMVKDAERACGTRRVLRKLANLRHDLVDVLEGNGVEVEIDERHLLA</sequence>
<dbReference type="AlphaFoldDB" id="A0A2A6BX96"/>
<dbReference type="Proteomes" id="UP000005239">
    <property type="component" value="Unassembled WGS sequence"/>
</dbReference>
<accession>A0A2A6BX96</accession>
<proteinExistence type="predicted"/>
<accession>A0A8R1U857</accession>